<name>A0A438FYF1_VITVI</name>
<reference evidence="3 4" key="1">
    <citation type="journal article" date="2018" name="PLoS Genet.">
        <title>Population sequencing reveals clonal diversity and ancestral inbreeding in the grapevine cultivar Chardonnay.</title>
        <authorList>
            <person name="Roach M.J."/>
            <person name="Johnson D.L."/>
            <person name="Bohlmann J."/>
            <person name="van Vuuren H.J."/>
            <person name="Jones S.J."/>
            <person name="Pretorius I.S."/>
            <person name="Schmidt S.A."/>
            <person name="Borneman A.R."/>
        </authorList>
    </citation>
    <scope>NUCLEOTIDE SEQUENCE [LARGE SCALE GENOMIC DNA]</scope>
    <source>
        <strain evidence="4">cv. Chardonnay</strain>
        <tissue evidence="3">Leaf</tissue>
    </source>
</reference>
<feature type="region of interest" description="Disordered" evidence="2">
    <location>
        <begin position="366"/>
        <end position="392"/>
    </location>
</feature>
<dbReference type="EMBL" id="QGNW01000695">
    <property type="protein sequence ID" value="RVW64990.1"/>
    <property type="molecule type" value="Genomic_DNA"/>
</dbReference>
<gene>
    <name evidence="3" type="ORF">CK203_066434</name>
</gene>
<proteinExistence type="predicted"/>
<dbReference type="AlphaFoldDB" id="A0A438FYF1"/>
<feature type="compositionally biased region" description="Basic and acidic residues" evidence="2">
    <location>
        <begin position="251"/>
        <end position="270"/>
    </location>
</feature>
<accession>A0A438FYF1</accession>
<evidence type="ECO:0000256" key="2">
    <source>
        <dbReference type="SAM" id="MobiDB-lite"/>
    </source>
</evidence>
<sequence length="654" mass="74218">MAPKKTVSSARVSEAGEKAIDKLNVKEFRERFCIPNDVSIDLVNEEAAMPTEKGEDNVILFTKEQFNAGLRFPLPALFKEFLHFSQIPPIFIHPNLVRVLMRCSIINMLYSLDLTLLEVFFVYSLKKAKTDIFSVSAHLPSLQMVTELPDSTKRGRRGWWRSGCLELRGHLVDWVEKASFACVCKLFEIDPKERAYKTLLSARNLIAVVREPQEYVINILPRKLAKDEIVPGEHYTVKELPLYQEAKEADAERRRKLLDDRDQKKTEGTIRKAPGQKRGPTLLQRKLQERRKLVKKHGKDVKEPTPPKEFPLHKLPMRGSNDRGASKRCSALYLKRPRTHVGVESFGTSLAAVARLANVAEEAASINRPGNLNPDADAAETPRPPQRSRVRRDLRSGLLGRLQERQQEIEVSCASAHDAHPDGGEVEMATETSAAPAIIPAEDIRTDASGRRCGVPNPGQESPSVSSSEEEPADDAAPASPFSYAELELVRGLRGMAQQHDLFTQLLQTADYMRTFSSRRQEIENQLRLRMEEAEANLSTMREENEALRVELAEAKSREESTAGRLHERRKKEDLQLRLDVQKEELEREFAVEREELAADYQQQVDDTFIFGYRCCMKKKASSEIPLQFLRVKKRSSMRSPLPDSLSLFAIFLL</sequence>
<organism evidence="3 4">
    <name type="scientific">Vitis vinifera</name>
    <name type="common">Grape</name>
    <dbReference type="NCBI Taxonomy" id="29760"/>
    <lineage>
        <taxon>Eukaryota</taxon>
        <taxon>Viridiplantae</taxon>
        <taxon>Streptophyta</taxon>
        <taxon>Embryophyta</taxon>
        <taxon>Tracheophyta</taxon>
        <taxon>Spermatophyta</taxon>
        <taxon>Magnoliopsida</taxon>
        <taxon>eudicotyledons</taxon>
        <taxon>Gunneridae</taxon>
        <taxon>Pentapetalae</taxon>
        <taxon>rosids</taxon>
        <taxon>Vitales</taxon>
        <taxon>Vitaceae</taxon>
        <taxon>Viteae</taxon>
        <taxon>Vitis</taxon>
    </lineage>
</organism>
<feature type="region of interest" description="Disordered" evidence="2">
    <location>
        <begin position="251"/>
        <end position="325"/>
    </location>
</feature>
<dbReference type="Proteomes" id="UP000288805">
    <property type="component" value="Unassembled WGS sequence"/>
</dbReference>
<comment type="caution">
    <text evidence="3">The sequence shown here is derived from an EMBL/GenBank/DDBJ whole genome shotgun (WGS) entry which is preliminary data.</text>
</comment>
<keyword evidence="1" id="KW-0175">Coiled coil</keyword>
<evidence type="ECO:0000313" key="3">
    <source>
        <dbReference type="EMBL" id="RVW64990.1"/>
    </source>
</evidence>
<feature type="compositionally biased region" description="Basic and acidic residues" evidence="2">
    <location>
        <begin position="300"/>
        <end position="312"/>
    </location>
</feature>
<feature type="coiled-coil region" evidence="1">
    <location>
        <begin position="524"/>
        <end position="603"/>
    </location>
</feature>
<feature type="region of interest" description="Disordered" evidence="2">
    <location>
        <begin position="414"/>
        <end position="478"/>
    </location>
</feature>
<evidence type="ECO:0000256" key="1">
    <source>
        <dbReference type="SAM" id="Coils"/>
    </source>
</evidence>
<evidence type="ECO:0000313" key="4">
    <source>
        <dbReference type="Proteomes" id="UP000288805"/>
    </source>
</evidence>
<protein>
    <submittedName>
        <fullName evidence="3">Uncharacterized protein</fullName>
    </submittedName>
</protein>